<name>A0A7W8EBF6_9BACT</name>
<evidence type="ECO:0000313" key="2">
    <source>
        <dbReference type="Proteomes" id="UP000584867"/>
    </source>
</evidence>
<dbReference type="AlphaFoldDB" id="A0A7W8EBF6"/>
<evidence type="ECO:0000313" key="1">
    <source>
        <dbReference type="EMBL" id="MBB5064475.1"/>
    </source>
</evidence>
<comment type="caution">
    <text evidence="1">The sequence shown here is derived from an EMBL/GenBank/DDBJ whole genome shotgun (WGS) entry which is preliminary data.</text>
</comment>
<protein>
    <submittedName>
        <fullName evidence="1">Uncharacterized protein</fullName>
    </submittedName>
</protein>
<sequence length="61" mass="6917">MSAPKGRYIPAADASTLGWDISPLWGLYPWPCEHFLSILCSVGAKWAKPHHYLEQQFDDTL</sequence>
<dbReference type="Proteomes" id="UP000584867">
    <property type="component" value="Unassembled WGS sequence"/>
</dbReference>
<gene>
    <name evidence="1" type="ORF">HDF15_002833</name>
</gene>
<dbReference type="EMBL" id="JACHIO010000011">
    <property type="protein sequence ID" value="MBB5064475.1"/>
    <property type="molecule type" value="Genomic_DNA"/>
</dbReference>
<accession>A0A7W8EBF6</accession>
<organism evidence="1 2">
    <name type="scientific">Granulicella mallensis</name>
    <dbReference type="NCBI Taxonomy" id="940614"/>
    <lineage>
        <taxon>Bacteria</taxon>
        <taxon>Pseudomonadati</taxon>
        <taxon>Acidobacteriota</taxon>
        <taxon>Terriglobia</taxon>
        <taxon>Terriglobales</taxon>
        <taxon>Acidobacteriaceae</taxon>
        <taxon>Granulicella</taxon>
    </lineage>
</organism>
<proteinExistence type="predicted"/>
<reference evidence="1 2" key="1">
    <citation type="submission" date="2020-08" db="EMBL/GenBank/DDBJ databases">
        <title>Genomic Encyclopedia of Type Strains, Phase IV (KMG-V): Genome sequencing to study the core and pangenomes of soil and plant-associated prokaryotes.</title>
        <authorList>
            <person name="Whitman W."/>
        </authorList>
    </citation>
    <scope>NUCLEOTIDE SEQUENCE [LARGE SCALE GENOMIC DNA]</scope>
    <source>
        <strain evidence="1 2">X5P3</strain>
    </source>
</reference>